<feature type="compositionally biased region" description="Polar residues" evidence="1">
    <location>
        <begin position="43"/>
        <end position="67"/>
    </location>
</feature>
<feature type="compositionally biased region" description="Polar residues" evidence="1">
    <location>
        <begin position="492"/>
        <end position="509"/>
    </location>
</feature>
<dbReference type="EnsemblMetazoa" id="AQUA007593-RA">
    <property type="protein sequence ID" value="AQUA007593-PA"/>
    <property type="gene ID" value="AQUA007593"/>
</dbReference>
<dbReference type="Pfam" id="PF22076">
    <property type="entry name" value="Cep192_D6"/>
    <property type="match status" value="1"/>
</dbReference>
<feature type="compositionally biased region" description="Polar residues" evidence="1">
    <location>
        <begin position="600"/>
        <end position="612"/>
    </location>
</feature>
<evidence type="ECO:0000256" key="1">
    <source>
        <dbReference type="SAM" id="MobiDB-lite"/>
    </source>
</evidence>
<feature type="compositionally biased region" description="Low complexity" evidence="1">
    <location>
        <begin position="474"/>
        <end position="484"/>
    </location>
</feature>
<feature type="domain" description="Cep192/Spd-2-like" evidence="2">
    <location>
        <begin position="734"/>
        <end position="837"/>
    </location>
</feature>
<accession>A0A182XCP3</accession>
<dbReference type="SUPFAM" id="SSF49354">
    <property type="entry name" value="PapD-like"/>
    <property type="match status" value="1"/>
</dbReference>
<dbReference type="InterPro" id="IPR054090">
    <property type="entry name" value="Cep192_Spd-2-like_dom"/>
</dbReference>
<feature type="region of interest" description="Disordered" evidence="1">
    <location>
        <begin position="430"/>
        <end position="527"/>
    </location>
</feature>
<dbReference type="VEuPathDB" id="VectorBase:AQUA007593"/>
<keyword evidence="6" id="KW-1185">Reference proteome</keyword>
<organism evidence="5 6">
    <name type="scientific">Anopheles quadriannulatus</name>
    <name type="common">Mosquito</name>
    <dbReference type="NCBI Taxonomy" id="34691"/>
    <lineage>
        <taxon>Eukaryota</taxon>
        <taxon>Metazoa</taxon>
        <taxon>Ecdysozoa</taxon>
        <taxon>Arthropoda</taxon>
        <taxon>Hexapoda</taxon>
        <taxon>Insecta</taxon>
        <taxon>Pterygota</taxon>
        <taxon>Neoptera</taxon>
        <taxon>Endopterygota</taxon>
        <taxon>Diptera</taxon>
        <taxon>Nematocera</taxon>
        <taxon>Culicoidea</taxon>
        <taxon>Culicidae</taxon>
        <taxon>Anophelinae</taxon>
        <taxon>Anopheles</taxon>
    </lineage>
</organism>
<dbReference type="Proteomes" id="UP000076407">
    <property type="component" value="Unassembled WGS sequence"/>
</dbReference>
<dbReference type="FunFam" id="2.60.40.10:FF:002316">
    <property type="entry name" value="AGAP004825-PA"/>
    <property type="match status" value="1"/>
</dbReference>
<proteinExistence type="predicted"/>
<protein>
    <recommendedName>
        <fullName evidence="7">MSP domain-containing protein</fullName>
    </recommendedName>
</protein>
<evidence type="ECO:0000313" key="6">
    <source>
        <dbReference type="Proteomes" id="UP000076407"/>
    </source>
</evidence>
<evidence type="ECO:0000313" key="5">
    <source>
        <dbReference type="EnsemblMetazoa" id="AQUA007593-PA"/>
    </source>
</evidence>
<evidence type="ECO:0008006" key="7">
    <source>
        <dbReference type="Google" id="ProtNLM"/>
    </source>
</evidence>
<dbReference type="InterPro" id="IPR013783">
    <property type="entry name" value="Ig-like_fold"/>
</dbReference>
<feature type="region of interest" description="Disordered" evidence="1">
    <location>
        <begin position="28"/>
        <end position="67"/>
    </location>
</feature>
<feature type="compositionally biased region" description="Polar residues" evidence="1">
    <location>
        <begin position="457"/>
        <end position="473"/>
    </location>
</feature>
<evidence type="ECO:0000259" key="3">
    <source>
        <dbReference type="Pfam" id="PF22074"/>
    </source>
</evidence>
<evidence type="ECO:0000259" key="4">
    <source>
        <dbReference type="Pfam" id="PF22076"/>
    </source>
</evidence>
<dbReference type="PANTHER" id="PTHR13030">
    <property type="entry name" value="NUDIX HYDROLASE"/>
    <property type="match status" value="1"/>
</dbReference>
<reference evidence="5" key="1">
    <citation type="submission" date="2020-05" db="UniProtKB">
        <authorList>
            <consortium name="EnsemblMetazoa"/>
        </authorList>
    </citation>
    <scope>IDENTIFICATION</scope>
    <source>
        <strain evidence="5">SANGQUA</strain>
    </source>
</reference>
<feature type="compositionally biased region" description="Polar residues" evidence="1">
    <location>
        <begin position="620"/>
        <end position="646"/>
    </location>
</feature>
<dbReference type="Pfam" id="PF22074">
    <property type="entry name" value="Cep192_D5"/>
    <property type="match status" value="1"/>
</dbReference>
<dbReference type="Gene3D" id="2.60.40.10">
    <property type="entry name" value="Immunoglobulins"/>
    <property type="match status" value="1"/>
</dbReference>
<dbReference type="Pfam" id="PF22073">
    <property type="entry name" value="Cep192_D4"/>
    <property type="match status" value="1"/>
</dbReference>
<dbReference type="InterPro" id="IPR054091">
    <property type="entry name" value="Cep192-like_D5"/>
</dbReference>
<dbReference type="InterPro" id="IPR008962">
    <property type="entry name" value="PapD-like_sf"/>
</dbReference>
<evidence type="ECO:0000259" key="2">
    <source>
        <dbReference type="Pfam" id="PF22073"/>
    </source>
</evidence>
<feature type="region of interest" description="Disordered" evidence="1">
    <location>
        <begin position="664"/>
        <end position="697"/>
    </location>
</feature>
<feature type="domain" description="Cep192-like" evidence="4">
    <location>
        <begin position="1102"/>
        <end position="1198"/>
    </location>
</feature>
<dbReference type="InterPro" id="IPR039989">
    <property type="entry name" value="NUDT9"/>
</dbReference>
<dbReference type="GO" id="GO:0047631">
    <property type="term" value="F:ADP-ribose diphosphatase activity"/>
    <property type="evidence" value="ECO:0007669"/>
    <property type="project" value="InterPro"/>
</dbReference>
<dbReference type="STRING" id="34691.A0A182XCP3"/>
<name>A0A182XCP3_ANOQN</name>
<feature type="compositionally biased region" description="Basic and acidic residues" evidence="1">
    <location>
        <begin position="586"/>
        <end position="596"/>
    </location>
</feature>
<sequence>MDRATTVSDALKRQRLLAAQAIRKANDISPQTVRQLQERHHPGTNTGANSTMQTSSTSNVSSPQQKSINITELEEEKTIHMATTPRKFTFEPKEITARSTMSQQQSLAIGKSNPSKFLSAGIEEILASSFADNIRCMGQSLRETAASVHADFDGEQLANLSLPRTADMSKLSCDSLSSLPSGVRTGIDKATTVAGKNNQPSNDPWEMSQPAFDSSWMKDKINELSQMEEASFRSGDHMASRLLEDEMAWEQENADIPQMNAKQRQVSPVKGVRKPQLKDHVDFSCFSGYLAQEDEISRHYSESTMNNDGSICSVGHYFNKMSDDLKNMVSDYSPPQRRPLALIDVTNDIENLNTPSKACGDSSKADQYGKGNKENSLSVSCIAKAITSMDLEDSPHNFIHKLKHVQRTKSEQLSAADLEERKAATLPKSFSDLATGSDGMYGTNEKQPRVSLHNGDSKQQMRVQQNYQQSDTLSFSESMFDSSSTMPVLPHSKTSSPKASEISVNQSEWQSREPGDMVTPAQEKTNRQARVDTFRVSTATKLSEQYMDLPSLPRIKDTPTCQKNIFGDRPIAKPNRKRRSSSTTRQELDGTKREELAVPSNLTQVRSRSPSNRAELKAVSASSNDHQLGSKATEQRNGSYQPTPKISHQLKLAPPEANVSRGFARKTHLSPEPRTVNRSPYSSPKAGPERSSVPSEQYEEIADKYSLRVPGAPSRSASQCSGSTEWINRGEGTLPLKATHSELSWGSTRLRKSEKKTMQIKNTSNRKLLVKAVIVGPGFQLCGTEQSGLLTLQSQECRTITVDFCPTVIGPAIGALSFHPPNDVFIQRVVSLYGYGGEASIKIEGIQKGPSGPFLELGSARNLGRPLEKSFSLYNKGSLPAFARIGIDKKGLDQALLATAVYVQPQRTIIPPNSYAHIKVVFKPRRQEIAKILQKQVDVLSITNLHILWGDEPTRHRICKNITLAKQNNLIDPKMAALESICTKFSDAEELDWLDMFCEQVFDTIHELFLTFREYELVLTVDRALDDTMLDLSMADGNTTLFKTMYASSEVGSSPRLAEDMISPALPGPGGNGAQHYGQSTGSALAASASGLVGMHRRDSGESWSVRPTMLEFQPSTERTKQFVIKSNFYTVQYFELNSNYRQLFRLSPYEGHIRPGQEVVVNVSLQHLQPIGVGGTQPSIFIVVYIENEKISIPVQIHYGN</sequence>
<dbReference type="AlphaFoldDB" id="A0A182XCP3"/>
<dbReference type="PANTHER" id="PTHR13030:SF14">
    <property type="entry name" value="BCDNA.LD24702"/>
    <property type="match status" value="1"/>
</dbReference>
<dbReference type="InterPro" id="IPR054092">
    <property type="entry name" value="Cep192-like_D6"/>
</dbReference>
<feature type="domain" description="Cep192-like" evidence="3">
    <location>
        <begin position="847"/>
        <end position="978"/>
    </location>
</feature>
<feature type="region of interest" description="Disordered" evidence="1">
    <location>
        <begin position="551"/>
        <end position="652"/>
    </location>
</feature>